<feature type="transmembrane region" description="Helical" evidence="7">
    <location>
        <begin position="181"/>
        <end position="201"/>
    </location>
</feature>
<dbReference type="Pfam" id="PF00528">
    <property type="entry name" value="BPD_transp_1"/>
    <property type="match status" value="1"/>
</dbReference>
<feature type="transmembrane region" description="Helical" evidence="7">
    <location>
        <begin position="52"/>
        <end position="74"/>
    </location>
</feature>
<dbReference type="GO" id="GO:0055085">
    <property type="term" value="P:transmembrane transport"/>
    <property type="evidence" value="ECO:0007669"/>
    <property type="project" value="InterPro"/>
</dbReference>
<evidence type="ECO:0000256" key="4">
    <source>
        <dbReference type="ARBA" id="ARBA00022692"/>
    </source>
</evidence>
<evidence type="ECO:0000259" key="8">
    <source>
        <dbReference type="PROSITE" id="PS50928"/>
    </source>
</evidence>
<evidence type="ECO:0000256" key="1">
    <source>
        <dbReference type="ARBA" id="ARBA00004651"/>
    </source>
</evidence>
<proteinExistence type="inferred from homology"/>
<dbReference type="PROSITE" id="PS50928">
    <property type="entry name" value="ABC_TM1"/>
    <property type="match status" value="1"/>
</dbReference>
<dbReference type="Gene3D" id="1.10.3720.10">
    <property type="entry name" value="MetI-like"/>
    <property type="match status" value="1"/>
</dbReference>
<dbReference type="PANTHER" id="PTHR30151:SF40">
    <property type="entry name" value="TRANSPORT SYSTEM INTEGRAL MEMBRANE PROTEIN"/>
    <property type="match status" value="1"/>
</dbReference>
<gene>
    <name evidence="9" type="ORF">SAMN02745885_00564</name>
</gene>
<keyword evidence="4 7" id="KW-0812">Transmembrane</keyword>
<dbReference type="GO" id="GO:0005886">
    <property type="term" value="C:plasma membrane"/>
    <property type="evidence" value="ECO:0007669"/>
    <property type="project" value="UniProtKB-SubCell"/>
</dbReference>
<evidence type="ECO:0000256" key="6">
    <source>
        <dbReference type="ARBA" id="ARBA00023136"/>
    </source>
</evidence>
<feature type="transmembrane region" description="Helical" evidence="7">
    <location>
        <begin position="207"/>
        <end position="229"/>
    </location>
</feature>
<dbReference type="EMBL" id="FUXM01000004">
    <property type="protein sequence ID" value="SJZ65929.1"/>
    <property type="molecule type" value="Genomic_DNA"/>
</dbReference>
<dbReference type="InterPro" id="IPR000515">
    <property type="entry name" value="MetI-like"/>
</dbReference>
<evidence type="ECO:0000256" key="7">
    <source>
        <dbReference type="RuleBase" id="RU363032"/>
    </source>
</evidence>
<evidence type="ECO:0000313" key="9">
    <source>
        <dbReference type="EMBL" id="SJZ65929.1"/>
    </source>
</evidence>
<comment type="similarity">
    <text evidence="7">Belongs to the binding-protein-dependent transport system permease family.</text>
</comment>
<dbReference type="PANTHER" id="PTHR30151">
    <property type="entry name" value="ALKANE SULFONATE ABC TRANSPORTER-RELATED, MEMBRANE SUBUNIT"/>
    <property type="match status" value="1"/>
</dbReference>
<protein>
    <submittedName>
        <fullName evidence="9">NitT/TauT family transport system permease protein</fullName>
    </submittedName>
</protein>
<evidence type="ECO:0000256" key="3">
    <source>
        <dbReference type="ARBA" id="ARBA00022475"/>
    </source>
</evidence>
<feature type="transmembrane region" description="Helical" evidence="7">
    <location>
        <begin position="86"/>
        <end position="106"/>
    </location>
</feature>
<dbReference type="CDD" id="cd06261">
    <property type="entry name" value="TM_PBP2"/>
    <property type="match status" value="1"/>
</dbReference>
<dbReference type="SUPFAM" id="SSF161098">
    <property type="entry name" value="MetI-like"/>
    <property type="match status" value="1"/>
</dbReference>
<keyword evidence="2 7" id="KW-0813">Transport</keyword>
<comment type="subcellular location">
    <subcellularLocation>
        <location evidence="1 7">Cell membrane</location>
        <topology evidence="1 7">Multi-pass membrane protein</topology>
    </subcellularLocation>
</comment>
<evidence type="ECO:0000256" key="2">
    <source>
        <dbReference type="ARBA" id="ARBA00022448"/>
    </source>
</evidence>
<keyword evidence="5 7" id="KW-1133">Transmembrane helix</keyword>
<sequence>MVFLGILIGIWAVIYNLKVWPDFLFPSPGQVVKALWTGFADGTLVKAVGVSLLRLIVGYFLAVIIGLALGLLICSHKWWEDTLGGLIVALQSVPSIVWLPLALLWFKMGEGAILFVVTLGGVWTMTMGTVAGIKNVPPLLVRVGKTMGLKGLPLFWRVKLPASVPHLITAMRLAWAFCWRALLAGELIGTGTGLGQVLMWARDLGNMALVLAIMVIIALLGMLTDSLLFRRLEQRVMMRWGLNRA</sequence>
<organism evidence="9 10">
    <name type="scientific">Carboxydocella sporoproducens DSM 16521</name>
    <dbReference type="NCBI Taxonomy" id="1121270"/>
    <lineage>
        <taxon>Bacteria</taxon>
        <taxon>Bacillati</taxon>
        <taxon>Bacillota</taxon>
        <taxon>Clostridia</taxon>
        <taxon>Eubacteriales</taxon>
        <taxon>Clostridiales Family XVI. Incertae Sedis</taxon>
        <taxon>Carboxydocella</taxon>
    </lineage>
</organism>
<name>A0A1T4MFX3_9FIRM</name>
<feature type="domain" description="ABC transmembrane type-1" evidence="8">
    <location>
        <begin position="48"/>
        <end position="228"/>
    </location>
</feature>
<dbReference type="AlphaFoldDB" id="A0A1T4MFX3"/>
<evidence type="ECO:0000256" key="5">
    <source>
        <dbReference type="ARBA" id="ARBA00022989"/>
    </source>
</evidence>
<dbReference type="InterPro" id="IPR035906">
    <property type="entry name" value="MetI-like_sf"/>
</dbReference>
<reference evidence="10" key="1">
    <citation type="submission" date="2017-02" db="EMBL/GenBank/DDBJ databases">
        <authorList>
            <person name="Varghese N."/>
            <person name="Submissions S."/>
        </authorList>
    </citation>
    <scope>NUCLEOTIDE SEQUENCE [LARGE SCALE GENOMIC DNA]</scope>
    <source>
        <strain evidence="10">DSM 16521</strain>
    </source>
</reference>
<evidence type="ECO:0000313" key="10">
    <source>
        <dbReference type="Proteomes" id="UP000189933"/>
    </source>
</evidence>
<keyword evidence="3" id="KW-1003">Cell membrane</keyword>
<feature type="transmembrane region" description="Helical" evidence="7">
    <location>
        <begin position="112"/>
        <end position="133"/>
    </location>
</feature>
<accession>A0A1T4MFX3</accession>
<keyword evidence="6 7" id="KW-0472">Membrane</keyword>
<keyword evidence="10" id="KW-1185">Reference proteome</keyword>
<dbReference type="Proteomes" id="UP000189933">
    <property type="component" value="Unassembled WGS sequence"/>
</dbReference>